<comment type="caution">
    <text evidence="3">The sequence shown here is derived from an EMBL/GenBank/DDBJ whole genome shotgun (WGS) entry which is preliminary data.</text>
</comment>
<dbReference type="EMBL" id="MU167216">
    <property type="protein sequence ID" value="KAG0150952.1"/>
    <property type="molecule type" value="Genomic_DNA"/>
</dbReference>
<feature type="domain" description="PH" evidence="2">
    <location>
        <begin position="302"/>
        <end position="408"/>
    </location>
</feature>
<name>A0A9P6TG06_9BASI</name>
<dbReference type="SMART" id="SM00233">
    <property type="entry name" value="PH"/>
    <property type="match status" value="1"/>
</dbReference>
<organism evidence="3 4">
    <name type="scientific">Cronartium quercuum f. sp. fusiforme G11</name>
    <dbReference type="NCBI Taxonomy" id="708437"/>
    <lineage>
        <taxon>Eukaryota</taxon>
        <taxon>Fungi</taxon>
        <taxon>Dikarya</taxon>
        <taxon>Basidiomycota</taxon>
        <taxon>Pucciniomycotina</taxon>
        <taxon>Pucciniomycetes</taxon>
        <taxon>Pucciniales</taxon>
        <taxon>Coleosporiaceae</taxon>
        <taxon>Cronartium</taxon>
    </lineage>
</organism>
<dbReference type="Gene3D" id="2.30.29.30">
    <property type="entry name" value="Pleckstrin-homology domain (PH domain)/Phosphotyrosine-binding domain (PTB)"/>
    <property type="match status" value="1"/>
</dbReference>
<protein>
    <recommendedName>
        <fullName evidence="2">PH domain-containing protein</fullName>
    </recommendedName>
</protein>
<sequence length="432" mass="49059">MSTLNSHPRSIHTITSTRRDSQLIKRATVSSDFKPSDILIERFQIWKSVCSSLIIFFKGVSRIETNTSSELYRLGDAVHEVLPLRTSLFMTEGGLQDILYGIRDNTQAIAEEHDAIAKTVNSSIVLHLEKLKKEVKLHIRNIIQDTGKLASLVAAERETSTKLITSLARSIALVKSNPIAVESRQDPWLCNHIVLEQLRKQVYEENMLQKSILIMQTNSAQFEEALVRAIQTVWSIYDEYNDRKSVEVHNRWANSTQLVQSISPNTEWLAFSSRKDSLLDPDTPLRKPQKITYPGDRDPSTMAIHQGILQRKKRFTKSYSEGYFVVTPAGYLHEFKSSDLSKTPTPELSIFLFDSTLGAPTPARARNHKFSLFLGKRTTFVREQAYTFRTRSHAELMGWWEVLKELCKVYFISSVPQDRSGGVTAAVLAVGK</sequence>
<accession>A0A9P6TG06</accession>
<dbReference type="AlphaFoldDB" id="A0A9P6TG06"/>
<keyword evidence="4" id="KW-1185">Reference proteome</keyword>
<dbReference type="SUPFAM" id="SSF50729">
    <property type="entry name" value="PH domain-like"/>
    <property type="match status" value="1"/>
</dbReference>
<dbReference type="PANTHER" id="PTHR31941">
    <property type="entry name" value="CYTOSKELETAL SIGNALING PROTEIN SLM1"/>
    <property type="match status" value="1"/>
</dbReference>
<dbReference type="PANTHER" id="PTHR31941:SF1">
    <property type="entry name" value="CYTOSKELETAL SIGNALING PROTEIN SLM1"/>
    <property type="match status" value="1"/>
</dbReference>
<dbReference type="PROSITE" id="PS50003">
    <property type="entry name" value="PH_DOMAIN"/>
    <property type="match status" value="1"/>
</dbReference>
<evidence type="ECO:0000313" key="4">
    <source>
        <dbReference type="Proteomes" id="UP000886653"/>
    </source>
</evidence>
<evidence type="ECO:0000313" key="3">
    <source>
        <dbReference type="EMBL" id="KAG0150952.1"/>
    </source>
</evidence>
<evidence type="ECO:0000259" key="2">
    <source>
        <dbReference type="PROSITE" id="PS50003"/>
    </source>
</evidence>
<dbReference type="OrthoDB" id="5598057at2759"/>
<dbReference type="Pfam" id="PF20400">
    <property type="entry name" value="BAR_4"/>
    <property type="match status" value="1"/>
</dbReference>
<dbReference type="InterPro" id="IPR011993">
    <property type="entry name" value="PH-like_dom_sf"/>
</dbReference>
<dbReference type="CDD" id="cd13311">
    <property type="entry name" value="PH_Slm1"/>
    <property type="match status" value="1"/>
</dbReference>
<dbReference type="Gene3D" id="1.20.1270.60">
    <property type="entry name" value="Arfaptin homology (AH) domain/BAR domain"/>
    <property type="match status" value="1"/>
</dbReference>
<dbReference type="InterPro" id="IPR043453">
    <property type="entry name" value="Slm1_PH"/>
</dbReference>
<dbReference type="Pfam" id="PF20399">
    <property type="entry name" value="PH_20"/>
    <property type="match status" value="1"/>
</dbReference>
<gene>
    <name evidence="3" type="ORF">CROQUDRAFT_37461</name>
</gene>
<proteinExistence type="predicted"/>
<keyword evidence="1" id="KW-0597">Phosphoprotein</keyword>
<reference evidence="3" key="1">
    <citation type="submission" date="2013-11" db="EMBL/GenBank/DDBJ databases">
        <title>Genome sequence of the fusiform rust pathogen reveals effectors for host alternation and coevolution with pine.</title>
        <authorList>
            <consortium name="DOE Joint Genome Institute"/>
            <person name="Smith K."/>
            <person name="Pendleton A."/>
            <person name="Kubisiak T."/>
            <person name="Anderson C."/>
            <person name="Salamov A."/>
            <person name="Aerts A."/>
            <person name="Riley R."/>
            <person name="Clum A."/>
            <person name="Lindquist E."/>
            <person name="Ence D."/>
            <person name="Campbell M."/>
            <person name="Kronenberg Z."/>
            <person name="Feau N."/>
            <person name="Dhillon B."/>
            <person name="Hamelin R."/>
            <person name="Burleigh J."/>
            <person name="Smith J."/>
            <person name="Yandell M."/>
            <person name="Nelson C."/>
            <person name="Grigoriev I."/>
            <person name="Davis J."/>
        </authorList>
    </citation>
    <scope>NUCLEOTIDE SEQUENCE</scope>
    <source>
        <strain evidence="3">G11</strain>
    </source>
</reference>
<evidence type="ECO:0000256" key="1">
    <source>
        <dbReference type="ARBA" id="ARBA00022553"/>
    </source>
</evidence>
<dbReference type="SUPFAM" id="SSF103657">
    <property type="entry name" value="BAR/IMD domain-like"/>
    <property type="match status" value="1"/>
</dbReference>
<dbReference type="Proteomes" id="UP000886653">
    <property type="component" value="Unassembled WGS sequence"/>
</dbReference>
<dbReference type="InterPro" id="IPR001849">
    <property type="entry name" value="PH_domain"/>
</dbReference>
<dbReference type="InterPro" id="IPR027267">
    <property type="entry name" value="AH/BAR_dom_sf"/>
</dbReference>
<dbReference type="InterPro" id="IPR046869">
    <property type="entry name" value="SLM1/RGC1-like_PH"/>
</dbReference>
<dbReference type="InterPro" id="IPR046868">
    <property type="entry name" value="BAR_4"/>
</dbReference>